<keyword evidence="2" id="KW-1185">Reference proteome</keyword>
<dbReference type="EMBL" id="KZ679679">
    <property type="protein sequence ID" value="PTB56087.1"/>
    <property type="molecule type" value="Genomic_DNA"/>
</dbReference>
<dbReference type="Proteomes" id="UP000241690">
    <property type="component" value="Unassembled WGS sequence"/>
</dbReference>
<accession>A0A2T4AG92</accession>
<evidence type="ECO:0000313" key="1">
    <source>
        <dbReference type="EMBL" id="PTB56087.1"/>
    </source>
</evidence>
<protein>
    <submittedName>
        <fullName evidence="1">Uncharacterized protein</fullName>
    </submittedName>
</protein>
<evidence type="ECO:0000313" key="2">
    <source>
        <dbReference type="Proteomes" id="UP000241690"/>
    </source>
</evidence>
<organism evidence="1 2">
    <name type="scientific">Trichoderma harzianum CBS 226.95</name>
    <dbReference type="NCBI Taxonomy" id="983964"/>
    <lineage>
        <taxon>Eukaryota</taxon>
        <taxon>Fungi</taxon>
        <taxon>Dikarya</taxon>
        <taxon>Ascomycota</taxon>
        <taxon>Pezizomycotina</taxon>
        <taxon>Sordariomycetes</taxon>
        <taxon>Hypocreomycetidae</taxon>
        <taxon>Hypocreales</taxon>
        <taxon>Hypocreaceae</taxon>
        <taxon>Trichoderma</taxon>
    </lineage>
</organism>
<reference evidence="1 2" key="1">
    <citation type="submission" date="2016-07" db="EMBL/GenBank/DDBJ databases">
        <title>Multiple horizontal gene transfer events from other fungi enriched the ability of initially mycotrophic Trichoderma (Ascomycota) to feed on dead plant biomass.</title>
        <authorList>
            <consortium name="DOE Joint Genome Institute"/>
            <person name="Aerts A."/>
            <person name="Atanasova L."/>
            <person name="Chenthamara K."/>
            <person name="Zhang J."/>
            <person name="Grujic M."/>
            <person name="Henrissat B."/>
            <person name="Kuo A."/>
            <person name="Salamov A."/>
            <person name="Lipzen A."/>
            <person name="Labutti K."/>
            <person name="Barry K."/>
            <person name="Miao Y."/>
            <person name="Rahimi M.J."/>
            <person name="Shen Q."/>
            <person name="Grigoriev I.V."/>
            <person name="Kubicek C.P."/>
            <person name="Druzhinina I.S."/>
        </authorList>
    </citation>
    <scope>NUCLEOTIDE SEQUENCE [LARGE SCALE GENOMIC DNA]</scope>
    <source>
        <strain evidence="1 2">CBS 226.95</strain>
    </source>
</reference>
<name>A0A2T4AG92_TRIHA</name>
<dbReference type="AlphaFoldDB" id="A0A2T4AG92"/>
<gene>
    <name evidence="1" type="ORF">M431DRAFT_417017</name>
</gene>
<dbReference type="RefSeq" id="XP_024775764.1">
    <property type="nucleotide sequence ID" value="XM_024914987.1"/>
</dbReference>
<proteinExistence type="predicted"/>
<sequence length="93" mass="10532">MPMLSCTVALQLLTRQAELSRPVADSRAHHIWGPRTSLRLSILAVSYIHLWAHVQRNAKASPIPSSAASPSSCRHHHLQYRYTSLKQHTQRQS</sequence>
<dbReference type="GeneID" id="36623553"/>